<dbReference type="GO" id="GO:0005886">
    <property type="term" value="C:plasma membrane"/>
    <property type="evidence" value="ECO:0007669"/>
    <property type="project" value="UniProtKB-SubCell"/>
</dbReference>
<evidence type="ECO:0000313" key="10">
    <source>
        <dbReference type="Proteomes" id="UP000289794"/>
    </source>
</evidence>
<dbReference type="GO" id="GO:0022857">
    <property type="term" value="F:transmembrane transporter activity"/>
    <property type="evidence" value="ECO:0007669"/>
    <property type="project" value="InterPro"/>
</dbReference>
<feature type="transmembrane region" description="Helical" evidence="8">
    <location>
        <begin position="352"/>
        <end position="375"/>
    </location>
</feature>
<proteinExistence type="inferred from homology"/>
<feature type="transmembrane region" description="Helical" evidence="8">
    <location>
        <begin position="267"/>
        <end position="286"/>
    </location>
</feature>
<gene>
    <name evidence="9" type="primary">betP</name>
    <name evidence="9" type="ORF">PMF13cell1_05243</name>
</gene>
<dbReference type="KEGG" id="bpro:PMF13cell1_05243"/>
<keyword evidence="7 8" id="KW-0472">Membrane</keyword>
<dbReference type="InterPro" id="IPR000060">
    <property type="entry name" value="BCCT_transptr"/>
</dbReference>
<dbReference type="EMBL" id="CP035945">
    <property type="protein sequence ID" value="QBE99664.1"/>
    <property type="molecule type" value="Genomic_DNA"/>
</dbReference>
<evidence type="ECO:0000256" key="1">
    <source>
        <dbReference type="ARBA" id="ARBA00004651"/>
    </source>
</evidence>
<keyword evidence="4" id="KW-1003">Cell membrane</keyword>
<evidence type="ECO:0000256" key="7">
    <source>
        <dbReference type="ARBA" id="ARBA00023136"/>
    </source>
</evidence>
<feature type="transmembrane region" description="Helical" evidence="8">
    <location>
        <begin position="17"/>
        <end position="35"/>
    </location>
</feature>
<protein>
    <submittedName>
        <fullName evidence="9">Glycine betaine transporter BetP</fullName>
    </submittedName>
</protein>
<evidence type="ECO:0000256" key="5">
    <source>
        <dbReference type="ARBA" id="ARBA00022692"/>
    </source>
</evidence>
<comment type="similarity">
    <text evidence="2">Belongs to the BCCT transporter (TC 2.A.15) family.</text>
</comment>
<sequence length="522" mass="57811">MKNAETKKHEKGSINKLAFWPAFIGLILLLLIGIFFKEQLASVLNTMLYSMADKIGWVINLFALVCFLFVMYIMISKFGDIKIGGKDAKPEFTKFHWIAMTICGSIGTGLLFWAMGEPLYNFFEPPAYAGCQPGSRDAAIFSISQVMWQWSFVEFALYGACSVAFTVAVYNRHKKLQFNSVLDPVFGRRQWLETLIHGVMIFAMVGGCANSMGVGLMQIGAGLESAFGISQSNLIYLLVAVFIGVMFVIMSVSGIHKGLKYVSTITFFIFCGLLIYVFICGDTAFIGKLSTESFGKILDNWGSKTLVNNTLSDDTWYANWIVQYWASFILYCPVFGMFFCRMAKGRTLREFLVVNVIIPAIFCVTWIGVFGGQTISLQTSGTMDVWAMVQDYGMQATVFQIIKSLPIGNIVQIVFIIAIIGSFTTMADPIASVLATMSVHNLTVDDEAPKKFKIIMGLLITATAYTTVATDGVNAVKAMYVILGAPIMIIVGICIVSFFKQAKEVKQYPNDMLPESVNDDEE</sequence>
<dbReference type="AlphaFoldDB" id="A0A4P6M3G8"/>
<evidence type="ECO:0000256" key="2">
    <source>
        <dbReference type="ARBA" id="ARBA00005658"/>
    </source>
</evidence>
<evidence type="ECO:0000256" key="8">
    <source>
        <dbReference type="SAM" id="Phobius"/>
    </source>
</evidence>
<feature type="transmembrane region" description="Helical" evidence="8">
    <location>
        <begin position="479"/>
        <end position="499"/>
    </location>
</feature>
<dbReference type="PANTHER" id="PTHR30047:SF7">
    <property type="entry name" value="HIGH-AFFINITY CHOLINE TRANSPORT PROTEIN"/>
    <property type="match status" value="1"/>
</dbReference>
<dbReference type="Proteomes" id="UP000289794">
    <property type="component" value="Chromosome"/>
</dbReference>
<dbReference type="PANTHER" id="PTHR30047">
    <property type="entry name" value="HIGH-AFFINITY CHOLINE TRANSPORT PROTEIN-RELATED"/>
    <property type="match status" value="1"/>
</dbReference>
<evidence type="ECO:0000256" key="4">
    <source>
        <dbReference type="ARBA" id="ARBA00022475"/>
    </source>
</evidence>
<dbReference type="Pfam" id="PF02028">
    <property type="entry name" value="BCCT"/>
    <property type="match status" value="1"/>
</dbReference>
<evidence type="ECO:0000256" key="3">
    <source>
        <dbReference type="ARBA" id="ARBA00022448"/>
    </source>
</evidence>
<feature type="transmembrane region" description="Helical" evidence="8">
    <location>
        <begin position="191"/>
        <end position="214"/>
    </location>
</feature>
<feature type="transmembrane region" description="Helical" evidence="8">
    <location>
        <begin position="95"/>
        <end position="115"/>
    </location>
</feature>
<name>A0A4P6M3G8_9FIRM</name>
<keyword evidence="6 8" id="KW-1133">Transmembrane helix</keyword>
<evidence type="ECO:0000313" key="9">
    <source>
        <dbReference type="EMBL" id="QBE99664.1"/>
    </source>
</evidence>
<keyword evidence="3" id="KW-0813">Transport</keyword>
<organism evidence="9 10">
    <name type="scientific">Blautia producta</name>
    <dbReference type="NCBI Taxonomy" id="33035"/>
    <lineage>
        <taxon>Bacteria</taxon>
        <taxon>Bacillati</taxon>
        <taxon>Bacillota</taxon>
        <taxon>Clostridia</taxon>
        <taxon>Lachnospirales</taxon>
        <taxon>Lachnospiraceae</taxon>
        <taxon>Blautia</taxon>
    </lineage>
</organism>
<keyword evidence="5 8" id="KW-0812">Transmembrane</keyword>
<feature type="transmembrane region" description="Helical" evidence="8">
    <location>
        <begin position="150"/>
        <end position="170"/>
    </location>
</feature>
<feature type="transmembrane region" description="Helical" evidence="8">
    <location>
        <begin position="321"/>
        <end position="340"/>
    </location>
</feature>
<feature type="transmembrane region" description="Helical" evidence="8">
    <location>
        <begin position="454"/>
        <end position="473"/>
    </location>
</feature>
<dbReference type="RefSeq" id="WP_130182664.1">
    <property type="nucleotide sequence ID" value="NZ_CP035945.1"/>
</dbReference>
<evidence type="ECO:0000256" key="6">
    <source>
        <dbReference type="ARBA" id="ARBA00022989"/>
    </source>
</evidence>
<reference evidence="9 10" key="1">
    <citation type="submission" date="2019-01" db="EMBL/GenBank/DDBJ databases">
        <title>PMF-metabolizing Aryl O-demethylase.</title>
        <authorList>
            <person name="Kim M."/>
        </authorList>
    </citation>
    <scope>NUCLEOTIDE SEQUENCE [LARGE SCALE GENOMIC DNA]</scope>
    <source>
        <strain evidence="9 10">PMF1</strain>
    </source>
</reference>
<feature type="transmembrane region" description="Helical" evidence="8">
    <location>
        <begin position="410"/>
        <end position="434"/>
    </location>
</feature>
<feature type="transmembrane region" description="Helical" evidence="8">
    <location>
        <begin position="55"/>
        <end position="75"/>
    </location>
</feature>
<accession>A0A4P6M3G8</accession>
<feature type="transmembrane region" description="Helical" evidence="8">
    <location>
        <begin position="234"/>
        <end position="255"/>
    </location>
</feature>
<comment type="subcellular location">
    <subcellularLocation>
        <location evidence="1">Cell membrane</location>
        <topology evidence="1">Multi-pass membrane protein</topology>
    </subcellularLocation>
</comment>